<keyword evidence="2" id="KW-0804">Transcription</keyword>
<comment type="similarity">
    <text evidence="3">Belongs to the GRAS family.</text>
</comment>
<reference evidence="4" key="2">
    <citation type="journal article" date="2024" name="Plant">
        <title>Genomic evolution and insights into agronomic trait innovations of Sesamum species.</title>
        <authorList>
            <person name="Miao H."/>
            <person name="Wang L."/>
            <person name="Qu L."/>
            <person name="Liu H."/>
            <person name="Sun Y."/>
            <person name="Le M."/>
            <person name="Wang Q."/>
            <person name="Wei S."/>
            <person name="Zheng Y."/>
            <person name="Lin W."/>
            <person name="Duan Y."/>
            <person name="Cao H."/>
            <person name="Xiong S."/>
            <person name="Wang X."/>
            <person name="Wei L."/>
            <person name="Li C."/>
            <person name="Ma Q."/>
            <person name="Ju M."/>
            <person name="Zhao R."/>
            <person name="Li G."/>
            <person name="Mu C."/>
            <person name="Tian Q."/>
            <person name="Mei H."/>
            <person name="Zhang T."/>
            <person name="Gao T."/>
            <person name="Zhang H."/>
        </authorList>
    </citation>
    <scope>NUCLEOTIDE SEQUENCE</scope>
    <source>
        <strain evidence="4">KEN1</strain>
    </source>
</reference>
<proteinExistence type="inferred from homology"/>
<evidence type="ECO:0000256" key="2">
    <source>
        <dbReference type="ARBA" id="ARBA00023163"/>
    </source>
</evidence>
<keyword evidence="1" id="KW-0805">Transcription regulation</keyword>
<accession>A0AAW2Y3L4</accession>
<dbReference type="InterPro" id="IPR005202">
    <property type="entry name" value="TF_GRAS"/>
</dbReference>
<dbReference type="PROSITE" id="PS50985">
    <property type="entry name" value="GRAS"/>
    <property type="match status" value="1"/>
</dbReference>
<gene>
    <name evidence="4" type="ORF">Slati_0661700</name>
</gene>
<organism evidence="4">
    <name type="scientific">Sesamum latifolium</name>
    <dbReference type="NCBI Taxonomy" id="2727402"/>
    <lineage>
        <taxon>Eukaryota</taxon>
        <taxon>Viridiplantae</taxon>
        <taxon>Streptophyta</taxon>
        <taxon>Embryophyta</taxon>
        <taxon>Tracheophyta</taxon>
        <taxon>Spermatophyta</taxon>
        <taxon>Magnoliopsida</taxon>
        <taxon>eudicotyledons</taxon>
        <taxon>Gunneridae</taxon>
        <taxon>Pentapetalae</taxon>
        <taxon>asterids</taxon>
        <taxon>lamiids</taxon>
        <taxon>Lamiales</taxon>
        <taxon>Pedaliaceae</taxon>
        <taxon>Sesamum</taxon>
    </lineage>
</organism>
<dbReference type="PANTHER" id="PTHR31636">
    <property type="entry name" value="OSJNBA0084A10.13 PROTEIN-RELATED"/>
    <property type="match status" value="1"/>
</dbReference>
<evidence type="ECO:0000313" key="4">
    <source>
        <dbReference type="EMBL" id="KAL0460345.1"/>
    </source>
</evidence>
<protein>
    <submittedName>
        <fullName evidence="4">Scarecrow-like protein 14</fullName>
    </submittedName>
</protein>
<feature type="region of interest" description="SAW" evidence="3">
    <location>
        <begin position="81"/>
        <end position="127"/>
    </location>
</feature>
<name>A0AAW2Y3L4_9LAMI</name>
<comment type="caution">
    <text evidence="4">The sequence shown here is derived from an EMBL/GenBank/DDBJ whole genome shotgun (WGS) entry which is preliminary data.</text>
</comment>
<comment type="caution">
    <text evidence="3">Lacks conserved residue(s) required for the propagation of feature annotation.</text>
</comment>
<sequence length="127" mass="15073">MVNSPRDAVLNLIKKINPDMFIHGVVNGTYNTPFFVTRFREALFHFSSMFDMFEATISREDQHRRLFEEQVFGKDAMNIIACEGTERVERPETYKQWQVRNQRAGFRQLELDQDREIREEKGEDALP</sequence>
<dbReference type="EMBL" id="JACGWN010000002">
    <property type="protein sequence ID" value="KAL0460345.1"/>
    <property type="molecule type" value="Genomic_DNA"/>
</dbReference>
<dbReference type="AlphaFoldDB" id="A0AAW2Y3L4"/>
<dbReference type="Pfam" id="PF03514">
    <property type="entry name" value="GRAS"/>
    <property type="match status" value="1"/>
</dbReference>
<reference evidence="4" key="1">
    <citation type="submission" date="2020-06" db="EMBL/GenBank/DDBJ databases">
        <authorList>
            <person name="Li T."/>
            <person name="Hu X."/>
            <person name="Zhang T."/>
            <person name="Song X."/>
            <person name="Zhang H."/>
            <person name="Dai N."/>
            <person name="Sheng W."/>
            <person name="Hou X."/>
            <person name="Wei L."/>
        </authorList>
    </citation>
    <scope>NUCLEOTIDE SEQUENCE</scope>
    <source>
        <strain evidence="4">KEN1</strain>
        <tissue evidence="4">Leaf</tissue>
    </source>
</reference>
<evidence type="ECO:0000256" key="3">
    <source>
        <dbReference type="PROSITE-ProRule" id="PRU01191"/>
    </source>
</evidence>
<evidence type="ECO:0000256" key="1">
    <source>
        <dbReference type="ARBA" id="ARBA00023015"/>
    </source>
</evidence>